<keyword evidence="1" id="KW-1133">Transmembrane helix</keyword>
<name>A0AAR5PQ45_DENPD</name>
<dbReference type="EnsemblMetazoa" id="XM_019907574.1">
    <property type="protein sequence ID" value="XP_019763133.1"/>
    <property type="gene ID" value="LOC109539679"/>
</dbReference>
<dbReference type="KEGG" id="dpa:109539679"/>
<keyword evidence="1" id="KW-0812">Transmembrane</keyword>
<evidence type="ECO:0008006" key="7">
    <source>
        <dbReference type="Google" id="ProtNLM"/>
    </source>
</evidence>
<keyword evidence="1" id="KW-0472">Membrane</keyword>
<dbReference type="Pfam" id="PF05510">
    <property type="entry name" value="Sarcoglycan_2"/>
    <property type="match status" value="1"/>
</dbReference>
<sequence length="428" mass="49426">MATSSFALTWALSLLTVWLVGQAETKVYNVLETEVFVIELDASLFNWTYDDRPEQVELMPALANYADLPSWIYYVDSRMHQSKFLYGVPPTLPQPEPVVHLIIVSLNRHKGYTVSVKPIDIEIQEKLNPALYEVNMKIDNLNVTDMFIGDHMNALKEIFTRVLWKNTDYEIYVTFLKSALELGARKPLRPQEGEGVVIRLGSRSMFSTELLELQKEVQPLNKMQPCPRNFKRTSVERFFRDAGFILDWCAFHLIERKVNKSAQQKSDIDYENLEEFGNSASISFYRQNVPERPYRKELIIAIGIPMMIMTVLVVVLSFIICYKNDMADEQSEFFFENIFHICVDWYNERINISNELATYEEQSTPQRFLAAKNQTDPSLIISREQNVSPDGLLLSCNHSDSPNSTLARGVHCRPSPPPYVRPLYNPEI</sequence>
<dbReference type="InterPro" id="IPR008908">
    <property type="entry name" value="Sarcoglycan_alpha/epsilon"/>
</dbReference>
<evidence type="ECO:0000259" key="4">
    <source>
        <dbReference type="Pfam" id="PF20989"/>
    </source>
</evidence>
<feature type="signal peptide" evidence="2">
    <location>
        <begin position="1"/>
        <end position="25"/>
    </location>
</feature>
<dbReference type="Pfam" id="PF20989">
    <property type="entry name" value="Sarcoglycan_2_C"/>
    <property type="match status" value="1"/>
</dbReference>
<reference evidence="6" key="1">
    <citation type="journal article" date="2013" name="Genome Biol.">
        <title>Draft genome of the mountain pine beetle, Dendroctonus ponderosae Hopkins, a major forest pest.</title>
        <authorList>
            <person name="Keeling C.I."/>
            <person name="Yuen M.M."/>
            <person name="Liao N.Y."/>
            <person name="Docking T.R."/>
            <person name="Chan S.K."/>
            <person name="Taylor G.A."/>
            <person name="Palmquist D.L."/>
            <person name="Jackman S.D."/>
            <person name="Nguyen A."/>
            <person name="Li M."/>
            <person name="Henderson H."/>
            <person name="Janes J.K."/>
            <person name="Zhao Y."/>
            <person name="Pandoh P."/>
            <person name="Moore R."/>
            <person name="Sperling F.A."/>
            <person name="Huber D.P."/>
            <person name="Birol I."/>
            <person name="Jones S.J."/>
            <person name="Bohlmann J."/>
        </authorList>
    </citation>
    <scope>NUCLEOTIDE SEQUENCE</scope>
</reference>
<evidence type="ECO:0000259" key="3">
    <source>
        <dbReference type="Pfam" id="PF05510"/>
    </source>
</evidence>
<dbReference type="AlphaFoldDB" id="A0AAR5PQ45"/>
<dbReference type="GO" id="GO:0016012">
    <property type="term" value="C:sarcoglycan complex"/>
    <property type="evidence" value="ECO:0007669"/>
    <property type="project" value="InterPro"/>
</dbReference>
<feature type="domain" description="Sarcoglycan alpha/epsilon N-terminal" evidence="3">
    <location>
        <begin position="33"/>
        <end position="110"/>
    </location>
</feature>
<keyword evidence="6" id="KW-1185">Reference proteome</keyword>
<accession>A0AAR5PQ45</accession>
<feature type="domain" description="Sarcoglycan alpha/epsilon second" evidence="4">
    <location>
        <begin position="131"/>
        <end position="254"/>
    </location>
</feature>
<feature type="chain" id="PRO_5043378117" description="Dystroglycan-type cadherin-like domain-containing protein" evidence="2">
    <location>
        <begin position="26"/>
        <end position="428"/>
    </location>
</feature>
<dbReference type="GeneID" id="109539679"/>
<dbReference type="PANTHER" id="PTHR10132:SF14">
    <property type="entry name" value="SARCOGLYCAN ALPHA, ISOFORM C"/>
    <property type="match status" value="1"/>
</dbReference>
<keyword evidence="2" id="KW-0732">Signal</keyword>
<reference evidence="5" key="2">
    <citation type="submission" date="2024-08" db="UniProtKB">
        <authorList>
            <consortium name="EnsemblMetazoa"/>
        </authorList>
    </citation>
    <scope>IDENTIFICATION</scope>
</reference>
<proteinExistence type="predicted"/>
<dbReference type="InterPro" id="IPR048346">
    <property type="entry name" value="Sarcoglycan_N"/>
</dbReference>
<dbReference type="InterPro" id="IPR048347">
    <property type="entry name" value="Sarcoglycan_C"/>
</dbReference>
<organism evidence="5 6">
    <name type="scientific">Dendroctonus ponderosae</name>
    <name type="common">Mountain pine beetle</name>
    <dbReference type="NCBI Taxonomy" id="77166"/>
    <lineage>
        <taxon>Eukaryota</taxon>
        <taxon>Metazoa</taxon>
        <taxon>Ecdysozoa</taxon>
        <taxon>Arthropoda</taxon>
        <taxon>Hexapoda</taxon>
        <taxon>Insecta</taxon>
        <taxon>Pterygota</taxon>
        <taxon>Neoptera</taxon>
        <taxon>Endopterygota</taxon>
        <taxon>Coleoptera</taxon>
        <taxon>Polyphaga</taxon>
        <taxon>Cucujiformia</taxon>
        <taxon>Curculionidae</taxon>
        <taxon>Scolytinae</taxon>
        <taxon>Dendroctonus</taxon>
    </lineage>
</organism>
<evidence type="ECO:0000256" key="1">
    <source>
        <dbReference type="SAM" id="Phobius"/>
    </source>
</evidence>
<feature type="transmembrane region" description="Helical" evidence="1">
    <location>
        <begin position="298"/>
        <end position="322"/>
    </location>
</feature>
<dbReference type="PANTHER" id="PTHR10132">
    <property type="entry name" value="ALPHA-/EPSILON-SARCOGLYCAN FAMILY MEMBER"/>
    <property type="match status" value="1"/>
</dbReference>
<evidence type="ECO:0000256" key="2">
    <source>
        <dbReference type="SAM" id="SignalP"/>
    </source>
</evidence>
<evidence type="ECO:0000313" key="5">
    <source>
        <dbReference type="EnsemblMetazoa" id="XP_019763133.1"/>
    </source>
</evidence>
<dbReference type="Proteomes" id="UP000019118">
    <property type="component" value="Unassembled WGS sequence"/>
</dbReference>
<evidence type="ECO:0000313" key="6">
    <source>
        <dbReference type="Proteomes" id="UP000019118"/>
    </source>
</evidence>
<protein>
    <recommendedName>
        <fullName evidence="7">Dystroglycan-type cadherin-like domain-containing protein</fullName>
    </recommendedName>
</protein>